<name>A0A348G388_9HYPH</name>
<dbReference type="Pfam" id="PF10649">
    <property type="entry name" value="DUF2478"/>
    <property type="match status" value="1"/>
</dbReference>
<dbReference type="EMBL" id="AP018907">
    <property type="protein sequence ID" value="BBF94021.1"/>
    <property type="molecule type" value="Genomic_DNA"/>
</dbReference>
<evidence type="ECO:0000313" key="1">
    <source>
        <dbReference type="EMBL" id="BBF94021.1"/>
    </source>
</evidence>
<dbReference type="AlphaFoldDB" id="A0A348G388"/>
<dbReference type="KEGG" id="blag:BLTE_27060"/>
<evidence type="ECO:0008006" key="3">
    <source>
        <dbReference type="Google" id="ProtNLM"/>
    </source>
</evidence>
<gene>
    <name evidence="1" type="ORF">BLTE_27060</name>
</gene>
<keyword evidence="2" id="KW-1185">Reference proteome</keyword>
<dbReference type="InterPro" id="IPR018912">
    <property type="entry name" value="DUF2478"/>
</dbReference>
<dbReference type="Proteomes" id="UP000266934">
    <property type="component" value="Chromosome"/>
</dbReference>
<evidence type="ECO:0000313" key="2">
    <source>
        <dbReference type="Proteomes" id="UP000266934"/>
    </source>
</evidence>
<sequence>MRDMPSDGPVSAPIAAMCGGDRSAAEVLRAFALARKARGVRVGGIVAAAVADLPAGAQSDARSILLDVSTGEVIPIRQELGPGSQSCNLDTGALARACAAVERAIAGGVDLVVLNKFGGQEVARRGMMSAFHAAAAAGLPIACVVSPKAADAWRVFAAELAVWVPPDLAALEAWWDDVAALRRTAA</sequence>
<organism evidence="1 2">
    <name type="scientific">Blastochloris tepida</name>
    <dbReference type="NCBI Taxonomy" id="2233851"/>
    <lineage>
        <taxon>Bacteria</taxon>
        <taxon>Pseudomonadati</taxon>
        <taxon>Pseudomonadota</taxon>
        <taxon>Alphaproteobacteria</taxon>
        <taxon>Hyphomicrobiales</taxon>
        <taxon>Blastochloridaceae</taxon>
        <taxon>Blastochloris</taxon>
    </lineage>
</organism>
<dbReference type="RefSeq" id="WP_244599995.1">
    <property type="nucleotide sequence ID" value="NZ_AP018907.1"/>
</dbReference>
<accession>A0A348G388</accession>
<proteinExistence type="predicted"/>
<reference evidence="1 2" key="1">
    <citation type="submission" date="2018-08" db="EMBL/GenBank/DDBJ databases">
        <title>Complete genome sequencing of Blastochloris tepida GI.</title>
        <authorList>
            <person name="Tsukatani Y."/>
            <person name="Mori H."/>
        </authorList>
    </citation>
    <scope>NUCLEOTIDE SEQUENCE [LARGE SCALE GENOMIC DNA]</scope>
    <source>
        <strain evidence="1 2">GI</strain>
    </source>
</reference>
<protein>
    <recommendedName>
        <fullName evidence="3">Molybdenum ABC transporter ATP-binding protein</fullName>
    </recommendedName>
</protein>